<sequence length="277" mass="30979">MARTYHSGHRVTGIYRGLEIFLAPVLKLLLRRHWDGIENLPREGGFILSPNHLSNFDPVAMGYFMVMQGYEMRYLAKSGIFTVPVVGPIMRKWGMVPVQRGTSDATEALSAAREALEAGEVIGLYPEGTLTRDPAYWPMTIKTGAARLALDTGMPLIPVVQWGPQDFMERYSARMRIFHKTDVYVRVLPALDLSGFAGKDSSDHEAVHEVTRRLHEALTQGLAKLRDSAAPDSTWDMKKDGPAKETMKSLAKWRIALRKSVKRQDILPPPRSPSPIA</sequence>
<dbReference type="AlphaFoldDB" id="A0A6N7W656"/>
<dbReference type="Pfam" id="PF01553">
    <property type="entry name" value="Acyltransferase"/>
    <property type="match status" value="1"/>
</dbReference>
<comment type="caution">
    <text evidence="4">The sequence shown here is derived from an EMBL/GenBank/DDBJ whole genome shotgun (WGS) entry which is preliminary data.</text>
</comment>
<proteinExistence type="predicted"/>
<dbReference type="SMART" id="SM00563">
    <property type="entry name" value="PlsC"/>
    <property type="match status" value="1"/>
</dbReference>
<keyword evidence="1 4" id="KW-0808">Transferase</keyword>
<dbReference type="Proteomes" id="UP000470875">
    <property type="component" value="Unassembled WGS sequence"/>
</dbReference>
<dbReference type="GO" id="GO:0003841">
    <property type="term" value="F:1-acylglycerol-3-phosphate O-acyltransferase activity"/>
    <property type="evidence" value="ECO:0007669"/>
    <property type="project" value="TreeGrafter"/>
</dbReference>
<dbReference type="InterPro" id="IPR002123">
    <property type="entry name" value="Plipid/glycerol_acylTrfase"/>
</dbReference>
<dbReference type="RefSeq" id="WP_154543430.1">
    <property type="nucleotide sequence ID" value="NZ_VULO01000003.1"/>
</dbReference>
<dbReference type="PANTHER" id="PTHR10434">
    <property type="entry name" value="1-ACYL-SN-GLYCEROL-3-PHOSPHATE ACYLTRANSFERASE"/>
    <property type="match status" value="1"/>
</dbReference>
<evidence type="ECO:0000259" key="3">
    <source>
        <dbReference type="SMART" id="SM00563"/>
    </source>
</evidence>
<keyword evidence="2 4" id="KW-0012">Acyltransferase</keyword>
<dbReference type="CDD" id="cd07989">
    <property type="entry name" value="LPLAT_AGPAT-like"/>
    <property type="match status" value="1"/>
</dbReference>
<evidence type="ECO:0000256" key="1">
    <source>
        <dbReference type="ARBA" id="ARBA00022679"/>
    </source>
</evidence>
<dbReference type="SUPFAM" id="SSF69593">
    <property type="entry name" value="Glycerol-3-phosphate (1)-acyltransferase"/>
    <property type="match status" value="1"/>
</dbReference>
<reference evidence="4 5" key="1">
    <citation type="submission" date="2019-08" db="EMBL/GenBank/DDBJ databases">
        <title>In-depth cultivation of the pig gut microbiome towards novel bacterial diversity and tailored functional studies.</title>
        <authorList>
            <person name="Wylensek D."/>
            <person name="Hitch T.C.A."/>
            <person name="Clavel T."/>
        </authorList>
    </citation>
    <scope>NUCLEOTIDE SEQUENCE [LARGE SCALE GENOMIC DNA]</scope>
    <source>
        <strain evidence="4 5">WB03_NA08</strain>
    </source>
</reference>
<organism evidence="4 5">
    <name type="scientific">Scrofimicrobium canadense</name>
    <dbReference type="NCBI Taxonomy" id="2652290"/>
    <lineage>
        <taxon>Bacteria</taxon>
        <taxon>Bacillati</taxon>
        <taxon>Actinomycetota</taxon>
        <taxon>Actinomycetes</taxon>
        <taxon>Actinomycetales</taxon>
        <taxon>Actinomycetaceae</taxon>
        <taxon>Scrofimicrobium</taxon>
    </lineage>
</organism>
<gene>
    <name evidence="4" type="ORF">FYJ24_02850</name>
</gene>
<protein>
    <submittedName>
        <fullName evidence="4">1-acyl-sn-glycerol-3-phosphate acyltransferase</fullName>
    </submittedName>
</protein>
<evidence type="ECO:0000313" key="5">
    <source>
        <dbReference type="Proteomes" id="UP000470875"/>
    </source>
</evidence>
<name>A0A6N7W656_9ACTO</name>
<accession>A0A6N7W656</accession>
<evidence type="ECO:0000256" key="2">
    <source>
        <dbReference type="ARBA" id="ARBA00023315"/>
    </source>
</evidence>
<feature type="domain" description="Phospholipid/glycerol acyltransferase" evidence="3">
    <location>
        <begin position="46"/>
        <end position="164"/>
    </location>
</feature>
<dbReference type="GO" id="GO:0006654">
    <property type="term" value="P:phosphatidic acid biosynthetic process"/>
    <property type="evidence" value="ECO:0007669"/>
    <property type="project" value="TreeGrafter"/>
</dbReference>
<dbReference type="EMBL" id="VULO01000003">
    <property type="protein sequence ID" value="MSS83716.1"/>
    <property type="molecule type" value="Genomic_DNA"/>
</dbReference>
<keyword evidence="5" id="KW-1185">Reference proteome</keyword>
<evidence type="ECO:0000313" key="4">
    <source>
        <dbReference type="EMBL" id="MSS83716.1"/>
    </source>
</evidence>
<dbReference type="PANTHER" id="PTHR10434:SF55">
    <property type="entry name" value="POSSIBLE ACYLTRANSFERASE"/>
    <property type="match status" value="1"/>
</dbReference>
<dbReference type="GO" id="GO:0005886">
    <property type="term" value="C:plasma membrane"/>
    <property type="evidence" value="ECO:0007669"/>
    <property type="project" value="TreeGrafter"/>
</dbReference>